<reference evidence="1 2" key="1">
    <citation type="submission" date="2023-01" db="EMBL/GenBank/DDBJ databases">
        <authorList>
            <person name="Kreplak J."/>
        </authorList>
    </citation>
    <scope>NUCLEOTIDE SEQUENCE [LARGE SCALE GENOMIC DNA]</scope>
</reference>
<gene>
    <name evidence="1" type="ORF">VFH_V015560</name>
</gene>
<accession>A0AAV1ASM5</accession>
<proteinExistence type="predicted"/>
<evidence type="ECO:0000313" key="1">
    <source>
        <dbReference type="EMBL" id="CAI8612060.1"/>
    </source>
</evidence>
<dbReference type="Gene3D" id="1.20.1270.10">
    <property type="match status" value="1"/>
</dbReference>
<dbReference type="InterPro" id="IPR029048">
    <property type="entry name" value="HSP70_C_sf"/>
</dbReference>
<organism evidence="1 2">
    <name type="scientific">Vicia faba</name>
    <name type="common">Broad bean</name>
    <name type="synonym">Faba vulgaris</name>
    <dbReference type="NCBI Taxonomy" id="3906"/>
    <lineage>
        <taxon>Eukaryota</taxon>
        <taxon>Viridiplantae</taxon>
        <taxon>Streptophyta</taxon>
        <taxon>Embryophyta</taxon>
        <taxon>Tracheophyta</taxon>
        <taxon>Spermatophyta</taxon>
        <taxon>Magnoliopsida</taxon>
        <taxon>eudicotyledons</taxon>
        <taxon>Gunneridae</taxon>
        <taxon>Pentapetalae</taxon>
        <taxon>rosids</taxon>
        <taxon>fabids</taxon>
        <taxon>Fabales</taxon>
        <taxon>Fabaceae</taxon>
        <taxon>Papilionoideae</taxon>
        <taxon>50 kb inversion clade</taxon>
        <taxon>NPAAA clade</taxon>
        <taxon>Hologalegina</taxon>
        <taxon>IRL clade</taxon>
        <taxon>Fabeae</taxon>
        <taxon>Vicia</taxon>
    </lineage>
</organism>
<name>A0AAV1ASM5_VICFA</name>
<sequence>MKHVKKARAMRALDDYVYNMKKIMNDNSSVTSKLTAVDKVKISSSIVKGEELIDDDDQETFVFVDVLRELERIFESAMKKINKCYSNDESDSDS</sequence>
<dbReference type="EMBL" id="OX451740">
    <property type="protein sequence ID" value="CAI8612060.1"/>
    <property type="molecule type" value="Genomic_DNA"/>
</dbReference>
<evidence type="ECO:0000313" key="2">
    <source>
        <dbReference type="Proteomes" id="UP001157006"/>
    </source>
</evidence>
<dbReference type="SUPFAM" id="SSF100934">
    <property type="entry name" value="Heat shock protein 70kD (HSP70), C-terminal subdomain"/>
    <property type="match status" value="1"/>
</dbReference>
<dbReference type="Proteomes" id="UP001157006">
    <property type="component" value="Chromosome 5"/>
</dbReference>
<keyword evidence="2" id="KW-1185">Reference proteome</keyword>
<dbReference type="AlphaFoldDB" id="A0AAV1ASM5"/>
<protein>
    <submittedName>
        <fullName evidence="1">Uncharacterized protein</fullName>
    </submittedName>
</protein>